<evidence type="ECO:0000313" key="1">
    <source>
        <dbReference type="EMBL" id="GAX85674.1"/>
    </source>
</evidence>
<name>A0A250XRJ0_9CHLO</name>
<gene>
    <name evidence="1" type="ORF">CEUSTIGMA_g13088.t1</name>
</gene>
<sequence length="333" mass="37871">MASGASGYEYESRVLWTGRALEALVDRLRSKVEASARRFLAKSRRPNLRTAQYIDAQPFPEVRDSLGRLMGRRKWRYVPLSEFMVALARLSKQILQGGERTCFVVDSRQKSSFWVAILMFTVAPPRSYRSLYLAIDDDENGLTTALRGLPSKVRRVVLLDDATYSGEQLSYFYRVVRDTLSAVHPERSLPEMVILVPYMSTPSTKLFDGAQLLYHETFDSLFARRSVASVMASDVFILRKAYLGSKVTAKEYQSLYFDVLSLLPTNCMFLFEHKVADALSIPSLWLNVGPCMRETDQVAYRLKDSKAALKLLRAIESRDSTRLSSRVSFLARP</sequence>
<evidence type="ECO:0000313" key="2">
    <source>
        <dbReference type="Proteomes" id="UP000232323"/>
    </source>
</evidence>
<dbReference type="OrthoDB" id="194358at2759"/>
<keyword evidence="2" id="KW-1185">Reference proteome</keyword>
<feature type="non-terminal residue" evidence="1">
    <location>
        <position position="333"/>
    </location>
</feature>
<organism evidence="1 2">
    <name type="scientific">Chlamydomonas eustigma</name>
    <dbReference type="NCBI Taxonomy" id="1157962"/>
    <lineage>
        <taxon>Eukaryota</taxon>
        <taxon>Viridiplantae</taxon>
        <taxon>Chlorophyta</taxon>
        <taxon>core chlorophytes</taxon>
        <taxon>Chlorophyceae</taxon>
        <taxon>CS clade</taxon>
        <taxon>Chlamydomonadales</taxon>
        <taxon>Chlamydomonadaceae</taxon>
        <taxon>Chlamydomonas</taxon>
    </lineage>
</organism>
<accession>A0A250XRJ0</accession>
<reference evidence="1 2" key="1">
    <citation type="submission" date="2017-08" db="EMBL/GenBank/DDBJ databases">
        <title>Acidophilic green algal genome provides insights into adaptation to an acidic environment.</title>
        <authorList>
            <person name="Hirooka S."/>
            <person name="Hirose Y."/>
            <person name="Kanesaki Y."/>
            <person name="Higuchi S."/>
            <person name="Fujiwara T."/>
            <person name="Onuma R."/>
            <person name="Era A."/>
            <person name="Ohbayashi R."/>
            <person name="Uzuka A."/>
            <person name="Nozaki H."/>
            <person name="Yoshikawa H."/>
            <person name="Miyagishima S.Y."/>
        </authorList>
    </citation>
    <scope>NUCLEOTIDE SEQUENCE [LARGE SCALE GENOMIC DNA]</scope>
    <source>
        <strain evidence="1 2">NIES-2499</strain>
    </source>
</reference>
<dbReference type="Proteomes" id="UP000232323">
    <property type="component" value="Unassembled WGS sequence"/>
</dbReference>
<dbReference type="EMBL" id="BEGY01000184">
    <property type="protein sequence ID" value="GAX85674.1"/>
    <property type="molecule type" value="Genomic_DNA"/>
</dbReference>
<proteinExistence type="predicted"/>
<protein>
    <submittedName>
        <fullName evidence="1">Uncharacterized protein</fullName>
    </submittedName>
</protein>
<dbReference type="AlphaFoldDB" id="A0A250XRJ0"/>
<comment type="caution">
    <text evidence="1">The sequence shown here is derived from an EMBL/GenBank/DDBJ whole genome shotgun (WGS) entry which is preliminary data.</text>
</comment>